<dbReference type="EMBL" id="CP011213">
    <property type="protein sequence ID" value="AKM82799.1"/>
    <property type="molecule type" value="Genomic_DNA"/>
</dbReference>
<protein>
    <submittedName>
        <fullName evidence="1">Gwf1 protein</fullName>
    </submittedName>
</protein>
<gene>
    <name evidence="1" type="primary">gwf1</name>
    <name evidence="1" type="ORF">UT28_C0001G1025</name>
</gene>
<sequence>MEQIKVLAKFNLDKIEIAAFSRAGRSYKITRQNFVHHFREGDRTIFIFHVSDEANTYQLRFEPETLKWFLVED</sequence>
<name>A0A0G4B4Q8_9BACT</name>
<proteinExistence type="predicted"/>
<organism evidence="1 2">
    <name type="scientific">Berkelbacteria bacterium GW2011_GWE1_39_12</name>
    <dbReference type="NCBI Taxonomy" id="1618337"/>
    <lineage>
        <taxon>Bacteria</taxon>
        <taxon>Candidatus Berkelbacteria</taxon>
    </lineage>
</organism>
<dbReference type="AlphaFoldDB" id="A0A0G4B4Q8"/>
<reference evidence="1 2" key="1">
    <citation type="journal article" date="2015" name="Nature">
        <title>rRNA introns, odd ribosomes, and small enigmatic genomes across a large radiation of phyla.</title>
        <authorList>
            <person name="Brown C.T."/>
            <person name="Hug L.A."/>
            <person name="Thomas B.C."/>
            <person name="Sharon I."/>
            <person name="Castelle C.J."/>
            <person name="Singh A."/>
            <person name="Wilkins M.J."/>
            <person name="Williams K.H."/>
            <person name="Banfield J.F."/>
        </authorList>
    </citation>
    <scope>NUCLEOTIDE SEQUENCE [LARGE SCALE GENOMIC DNA]</scope>
</reference>
<accession>A0A0G4B4Q8</accession>
<dbReference type="STRING" id="1618337.UT28_C0001G1025"/>
<dbReference type="KEGG" id="bbgw:UT28_C0001G1025"/>
<dbReference type="Proteomes" id="UP000035648">
    <property type="component" value="Chromosome"/>
</dbReference>
<evidence type="ECO:0000313" key="1">
    <source>
        <dbReference type="EMBL" id="AKM82799.1"/>
    </source>
</evidence>
<evidence type="ECO:0000313" key="2">
    <source>
        <dbReference type="Proteomes" id="UP000035648"/>
    </source>
</evidence>